<organism evidence="5 6">
    <name type="scientific">Phytohabitans houttuyneae</name>
    <dbReference type="NCBI Taxonomy" id="1076126"/>
    <lineage>
        <taxon>Bacteria</taxon>
        <taxon>Bacillati</taxon>
        <taxon>Actinomycetota</taxon>
        <taxon>Actinomycetes</taxon>
        <taxon>Micromonosporales</taxon>
        <taxon>Micromonosporaceae</taxon>
    </lineage>
</organism>
<dbReference type="GO" id="GO:0016020">
    <property type="term" value="C:membrane"/>
    <property type="evidence" value="ECO:0007669"/>
    <property type="project" value="TreeGrafter"/>
</dbReference>
<keyword evidence="2" id="KW-0378">Hydrolase</keyword>
<feature type="domain" description="NodB homology" evidence="4">
    <location>
        <begin position="100"/>
        <end position="283"/>
    </location>
</feature>
<dbReference type="PROSITE" id="PS51677">
    <property type="entry name" value="NODB"/>
    <property type="match status" value="1"/>
</dbReference>
<sequence length="284" mass="30580">MSLCSRTSGVRDVTHRAAIVSALVVLALLVGGRWALGREPVETILVETGPGMPATPSTSAPPDKPRTPSPSASARTTPPPKAPKPPKGGPIVTRELTGSRKVALTFDDGPHPTWTPKVLDLLRSKGVKATFCLVGTEVHQYPALVARIVREGHTLCNHTWHHELDLGTKPEAEIRANLEATNREIRRAVPGAKIKFFRHPGGMWTAAAIKVSRELGMTPLGWDVDPLDWKKPSPEAIRTRVINQARPGSIVLLHDGGGDRAATLSACPAIVGELKRKYGIVLLR</sequence>
<evidence type="ECO:0000313" key="5">
    <source>
        <dbReference type="EMBL" id="GFJ79695.1"/>
    </source>
</evidence>
<dbReference type="GO" id="GO:0046872">
    <property type="term" value="F:metal ion binding"/>
    <property type="evidence" value="ECO:0007669"/>
    <property type="project" value="UniProtKB-KW"/>
</dbReference>
<dbReference type="Pfam" id="PF01522">
    <property type="entry name" value="Polysacc_deac_1"/>
    <property type="match status" value="1"/>
</dbReference>
<dbReference type="AlphaFoldDB" id="A0A6V8KG57"/>
<keyword evidence="1" id="KW-0479">Metal-binding</keyword>
<dbReference type="PANTHER" id="PTHR10587">
    <property type="entry name" value="GLYCOSYL TRANSFERASE-RELATED"/>
    <property type="match status" value="1"/>
</dbReference>
<protein>
    <recommendedName>
        <fullName evidence="4">NodB homology domain-containing protein</fullName>
    </recommendedName>
</protein>
<comment type="caution">
    <text evidence="5">The sequence shown here is derived from an EMBL/GenBank/DDBJ whole genome shotgun (WGS) entry which is preliminary data.</text>
</comment>
<proteinExistence type="predicted"/>
<evidence type="ECO:0000259" key="4">
    <source>
        <dbReference type="PROSITE" id="PS51677"/>
    </source>
</evidence>
<feature type="region of interest" description="Disordered" evidence="3">
    <location>
        <begin position="47"/>
        <end position="93"/>
    </location>
</feature>
<dbReference type="InterPro" id="IPR002509">
    <property type="entry name" value="NODB_dom"/>
</dbReference>
<dbReference type="EMBL" id="BLPF01000001">
    <property type="protein sequence ID" value="GFJ79695.1"/>
    <property type="molecule type" value="Genomic_DNA"/>
</dbReference>
<reference evidence="5 6" key="2">
    <citation type="submission" date="2020-03" db="EMBL/GenBank/DDBJ databases">
        <authorList>
            <person name="Ichikawa N."/>
            <person name="Kimura A."/>
            <person name="Kitahashi Y."/>
            <person name="Uohara A."/>
        </authorList>
    </citation>
    <scope>NUCLEOTIDE SEQUENCE [LARGE SCALE GENOMIC DNA]</scope>
    <source>
        <strain evidence="5 6">NBRC 108639</strain>
    </source>
</reference>
<keyword evidence="6" id="KW-1185">Reference proteome</keyword>
<gene>
    <name evidence="5" type="ORF">Phou_038750</name>
</gene>
<dbReference type="InterPro" id="IPR050248">
    <property type="entry name" value="Polysacc_deacetylase_ArnD"/>
</dbReference>
<feature type="compositionally biased region" description="Pro residues" evidence="3">
    <location>
        <begin position="77"/>
        <end position="88"/>
    </location>
</feature>
<dbReference type="InterPro" id="IPR011330">
    <property type="entry name" value="Glyco_hydro/deAcase_b/a-brl"/>
</dbReference>
<dbReference type="GO" id="GO:0005975">
    <property type="term" value="P:carbohydrate metabolic process"/>
    <property type="evidence" value="ECO:0007669"/>
    <property type="project" value="InterPro"/>
</dbReference>
<dbReference type="PANTHER" id="PTHR10587:SF133">
    <property type="entry name" value="CHITIN DEACETYLASE 1-RELATED"/>
    <property type="match status" value="1"/>
</dbReference>
<evidence type="ECO:0000256" key="2">
    <source>
        <dbReference type="ARBA" id="ARBA00022801"/>
    </source>
</evidence>
<reference evidence="5 6" key="1">
    <citation type="submission" date="2020-03" db="EMBL/GenBank/DDBJ databases">
        <title>Whole genome shotgun sequence of Phytohabitans houttuyneae NBRC 108639.</title>
        <authorList>
            <person name="Komaki H."/>
            <person name="Tamura T."/>
        </authorList>
    </citation>
    <scope>NUCLEOTIDE SEQUENCE [LARGE SCALE GENOMIC DNA]</scope>
    <source>
        <strain evidence="5 6">NBRC 108639</strain>
    </source>
</reference>
<dbReference type="Proteomes" id="UP000482800">
    <property type="component" value="Unassembled WGS sequence"/>
</dbReference>
<evidence type="ECO:0000313" key="6">
    <source>
        <dbReference type="Proteomes" id="UP000482800"/>
    </source>
</evidence>
<dbReference type="CDD" id="cd10917">
    <property type="entry name" value="CE4_NodB_like_6s_7s"/>
    <property type="match status" value="1"/>
</dbReference>
<accession>A0A6V8KG57</accession>
<dbReference type="Gene3D" id="3.20.20.370">
    <property type="entry name" value="Glycoside hydrolase/deacetylase"/>
    <property type="match status" value="1"/>
</dbReference>
<dbReference type="SUPFAM" id="SSF88713">
    <property type="entry name" value="Glycoside hydrolase/deacetylase"/>
    <property type="match status" value="1"/>
</dbReference>
<evidence type="ECO:0000256" key="3">
    <source>
        <dbReference type="SAM" id="MobiDB-lite"/>
    </source>
</evidence>
<name>A0A6V8KG57_9ACTN</name>
<dbReference type="GO" id="GO:0016810">
    <property type="term" value="F:hydrolase activity, acting on carbon-nitrogen (but not peptide) bonds"/>
    <property type="evidence" value="ECO:0007669"/>
    <property type="project" value="InterPro"/>
</dbReference>
<evidence type="ECO:0000256" key="1">
    <source>
        <dbReference type="ARBA" id="ARBA00022723"/>
    </source>
</evidence>